<reference evidence="3" key="1">
    <citation type="submission" date="2008-07" db="EMBL/GenBank/DDBJ databases">
        <title>Annotation of Ajellomyces capsulatus strain H88.</title>
        <authorList>
            <person name="Champion M."/>
            <person name="Cuomo C."/>
            <person name="Ma L.-J."/>
            <person name="Henn M.R."/>
            <person name="Sil A."/>
            <person name="Goldman B."/>
            <person name="Young S.K."/>
            <person name="Kodira C.D."/>
            <person name="Zeng Q."/>
            <person name="Koehrsen M."/>
            <person name="Alvarado L."/>
            <person name="Berlin A."/>
            <person name="Borenstein D."/>
            <person name="Chen Z."/>
            <person name="Engels R."/>
            <person name="Freedman E."/>
            <person name="Gellesch M."/>
            <person name="Goldberg J."/>
            <person name="Griggs A."/>
            <person name="Gujja S."/>
            <person name="Heiman D."/>
            <person name="Hepburn T."/>
            <person name="Howarth C."/>
            <person name="Jen D."/>
            <person name="Larson L."/>
            <person name="Lewis B."/>
            <person name="Mehta T."/>
            <person name="Park D."/>
            <person name="Pearson M."/>
            <person name="Roberts A."/>
            <person name="Saif S."/>
            <person name="Shea T."/>
            <person name="Shenoy N."/>
            <person name="Sisk P."/>
            <person name="Stolte C."/>
            <person name="Sykes S."/>
            <person name="Walk T."/>
            <person name="White J."/>
            <person name="Yandava C."/>
            <person name="Klein B."/>
            <person name="McEwen J.G."/>
            <person name="Puccia R."/>
            <person name="Goldman G.H."/>
            <person name="Felipe M.S."/>
            <person name="Nino-Vega G."/>
            <person name="San-Blas G."/>
            <person name="Taylor J."/>
            <person name="Mendoza L."/>
            <person name="Galagan J."/>
            <person name="Nusbaum C."/>
            <person name="Birren B."/>
        </authorList>
    </citation>
    <scope>NUCLEOTIDE SEQUENCE [LARGE SCALE GENOMIC DNA]</scope>
    <source>
        <strain evidence="3">H88</strain>
    </source>
</reference>
<reference evidence="2" key="2">
    <citation type="submission" date="2021-01" db="EMBL/GenBank/DDBJ databases">
        <title>Chromosome-level genome assembly of a human fungal pathogen reveals clustering of transcriptionally co-regulated genes.</title>
        <authorList>
            <person name="Voorhies M."/>
            <person name="Cohen S."/>
            <person name="Shea T.P."/>
            <person name="Petrus S."/>
            <person name="Munoz J.F."/>
            <person name="Poplawski S."/>
            <person name="Goldman W.E."/>
            <person name="Michael T."/>
            <person name="Cuomo C.A."/>
            <person name="Sil A."/>
            <person name="Beyhan S."/>
        </authorList>
    </citation>
    <scope>NUCLEOTIDE SEQUENCE</scope>
    <source>
        <strain evidence="2">H88</strain>
    </source>
</reference>
<dbReference type="OrthoDB" id="3700556at2759"/>
<evidence type="ECO:0000313" key="2">
    <source>
        <dbReference type="EMBL" id="QSS53619.1"/>
    </source>
</evidence>
<dbReference type="AlphaFoldDB" id="F0UMX6"/>
<evidence type="ECO:0000313" key="3">
    <source>
        <dbReference type="Proteomes" id="UP000008142"/>
    </source>
</evidence>
<dbReference type="HOGENOM" id="CLU_075384_0_0_1"/>
<dbReference type="VEuPathDB" id="FungiDB:I7I53_00928"/>
<name>F0UMX6_AJEC8</name>
<dbReference type="Proteomes" id="UP000008142">
    <property type="component" value="Unassembled WGS sequence"/>
</dbReference>
<accession>F0UMX6</accession>
<sequence length="257" mass="28654">MFRRPQDHEPDPETSQLGRILSPLRIYTWGPVAMSYLGVPIVIRLPMVVVQDKDFEKATRKLEDSGFIPSSPNRNPAPEIMAGLPDPQAVLRQINEDYERVGRSCKTFNCPSHLLESFQQILLIPSSFASLPDFSSTTTELNATKQSAALATAQYDTFGNILYPHQQTLLESLIRAAIVEETNAGFTSRAASMKSWVSMMVGYLGIEKDILDDCLDEQVATWYSTVHTLVEYMRASMGHSTAAYRNALGLGKNYLLT</sequence>
<dbReference type="EMBL" id="DS990640">
    <property type="protein sequence ID" value="EGC47443.1"/>
    <property type="molecule type" value="Genomic_DNA"/>
</dbReference>
<dbReference type="Proteomes" id="UP000663419">
    <property type="component" value="Chromosome 3"/>
</dbReference>
<dbReference type="OMA" id="RRPQDHE"/>
<gene>
    <name evidence="1" type="ORF">HCEG_06658</name>
    <name evidence="2" type="ORF">I7I53_00928</name>
</gene>
<organism evidence="3">
    <name type="scientific">Ajellomyces capsulatus (strain H88)</name>
    <name type="common">Darling's disease fungus</name>
    <name type="synonym">Histoplasma capsulatum</name>
    <dbReference type="NCBI Taxonomy" id="544711"/>
    <lineage>
        <taxon>Eukaryota</taxon>
        <taxon>Fungi</taxon>
        <taxon>Dikarya</taxon>
        <taxon>Ascomycota</taxon>
        <taxon>Pezizomycotina</taxon>
        <taxon>Eurotiomycetes</taxon>
        <taxon>Eurotiomycetidae</taxon>
        <taxon>Onygenales</taxon>
        <taxon>Ajellomycetaceae</taxon>
        <taxon>Histoplasma</taxon>
    </lineage>
</organism>
<dbReference type="EMBL" id="CP069104">
    <property type="protein sequence ID" value="QSS53619.1"/>
    <property type="molecule type" value="Genomic_DNA"/>
</dbReference>
<proteinExistence type="predicted"/>
<evidence type="ECO:0000313" key="1">
    <source>
        <dbReference type="EMBL" id="EGC47443.1"/>
    </source>
</evidence>
<protein>
    <submittedName>
        <fullName evidence="1">Uncharacterized protein</fullName>
    </submittedName>
</protein>